<evidence type="ECO:0000259" key="1">
    <source>
        <dbReference type="Pfam" id="PF03551"/>
    </source>
</evidence>
<dbReference type="PANTHER" id="PTHR33169:SF13">
    <property type="entry name" value="PADR-FAMILY TRANSCRIPTIONAL REGULATOR"/>
    <property type="match status" value="1"/>
</dbReference>
<name>A0A4Q7ZG55_9ACTN</name>
<dbReference type="SUPFAM" id="SSF46785">
    <property type="entry name" value="Winged helix' DNA-binding domain"/>
    <property type="match status" value="1"/>
</dbReference>
<dbReference type="AlphaFoldDB" id="A0A4Q7ZG55"/>
<evidence type="ECO:0000313" key="2">
    <source>
        <dbReference type="EMBL" id="RZU49133.1"/>
    </source>
</evidence>
<dbReference type="InterPro" id="IPR052509">
    <property type="entry name" value="Metal_resp_DNA-bind_regulator"/>
</dbReference>
<organism evidence="2 3">
    <name type="scientific">Krasilnikovia cinnamomea</name>
    <dbReference type="NCBI Taxonomy" id="349313"/>
    <lineage>
        <taxon>Bacteria</taxon>
        <taxon>Bacillati</taxon>
        <taxon>Actinomycetota</taxon>
        <taxon>Actinomycetes</taxon>
        <taxon>Micromonosporales</taxon>
        <taxon>Micromonosporaceae</taxon>
        <taxon>Krasilnikovia</taxon>
    </lineage>
</organism>
<keyword evidence="3" id="KW-1185">Reference proteome</keyword>
<evidence type="ECO:0000313" key="3">
    <source>
        <dbReference type="Proteomes" id="UP000292564"/>
    </source>
</evidence>
<dbReference type="InterPro" id="IPR036388">
    <property type="entry name" value="WH-like_DNA-bd_sf"/>
</dbReference>
<sequence>MVWTMTTRLREPSYFILASLQDEALHGYAIITQAATLSQNRVRLATGTLYAALDRLTGEGLIEIVREEIVSGRARRYYALTPDGRTALQAEAEALSHAARVVTDRAAARVRLRPAGGPA</sequence>
<protein>
    <submittedName>
        <fullName evidence="2">PadR family transcriptional regulator</fullName>
    </submittedName>
</protein>
<dbReference type="InterPro" id="IPR005149">
    <property type="entry name" value="Tscrpt_reg_PadR_N"/>
</dbReference>
<comment type="caution">
    <text evidence="2">The sequence shown here is derived from an EMBL/GenBank/DDBJ whole genome shotgun (WGS) entry which is preliminary data.</text>
</comment>
<dbReference type="Proteomes" id="UP000292564">
    <property type="component" value="Unassembled WGS sequence"/>
</dbReference>
<reference evidence="2 3" key="1">
    <citation type="submission" date="2019-02" db="EMBL/GenBank/DDBJ databases">
        <title>Sequencing the genomes of 1000 actinobacteria strains.</title>
        <authorList>
            <person name="Klenk H.-P."/>
        </authorList>
    </citation>
    <scope>NUCLEOTIDE SEQUENCE [LARGE SCALE GENOMIC DNA]</scope>
    <source>
        <strain evidence="2 3">DSM 45162</strain>
    </source>
</reference>
<feature type="domain" description="Transcription regulator PadR N-terminal" evidence="1">
    <location>
        <begin position="16"/>
        <end position="89"/>
    </location>
</feature>
<proteinExistence type="predicted"/>
<gene>
    <name evidence="2" type="ORF">EV385_0868</name>
</gene>
<dbReference type="PANTHER" id="PTHR33169">
    <property type="entry name" value="PADR-FAMILY TRANSCRIPTIONAL REGULATOR"/>
    <property type="match status" value="1"/>
</dbReference>
<accession>A0A4Q7ZG55</accession>
<dbReference type="Pfam" id="PF03551">
    <property type="entry name" value="PadR"/>
    <property type="match status" value="1"/>
</dbReference>
<dbReference type="Gene3D" id="1.10.10.10">
    <property type="entry name" value="Winged helix-like DNA-binding domain superfamily/Winged helix DNA-binding domain"/>
    <property type="match status" value="1"/>
</dbReference>
<dbReference type="InterPro" id="IPR036390">
    <property type="entry name" value="WH_DNA-bd_sf"/>
</dbReference>
<dbReference type="EMBL" id="SHKY01000001">
    <property type="protein sequence ID" value="RZU49133.1"/>
    <property type="molecule type" value="Genomic_DNA"/>
</dbReference>